<proteinExistence type="predicted"/>
<evidence type="ECO:0000313" key="3">
    <source>
        <dbReference type="Proteomes" id="UP000050969"/>
    </source>
</evidence>
<keyword evidence="3" id="KW-1185">Reference proteome</keyword>
<dbReference type="InterPro" id="IPR048844">
    <property type="entry name" value="LpdD_chaperone-like"/>
</dbReference>
<gene>
    <name evidence="2" type="ORF">IV56_GL001872</name>
</gene>
<dbReference type="OrthoDB" id="2243237at2"/>
<evidence type="ECO:0000259" key="1">
    <source>
        <dbReference type="Pfam" id="PF21758"/>
    </source>
</evidence>
<organism evidence="2 3">
    <name type="scientific">Lacticaseibacillus saniviri JCM 17471 = DSM 24301</name>
    <dbReference type="NCBI Taxonomy" id="1293598"/>
    <lineage>
        <taxon>Bacteria</taxon>
        <taxon>Bacillati</taxon>
        <taxon>Bacillota</taxon>
        <taxon>Bacilli</taxon>
        <taxon>Lactobacillales</taxon>
        <taxon>Lactobacillaceae</taxon>
        <taxon>Lacticaseibacillus</taxon>
    </lineage>
</organism>
<evidence type="ECO:0000313" key="2">
    <source>
        <dbReference type="EMBL" id="KRO18075.1"/>
    </source>
</evidence>
<reference evidence="2 3" key="1">
    <citation type="journal article" date="2015" name="Genome Announc.">
        <title>Expanding the biotechnology potential of lactobacilli through comparative genomics of 213 strains and associated genera.</title>
        <authorList>
            <person name="Sun Z."/>
            <person name="Harris H.M."/>
            <person name="McCann A."/>
            <person name="Guo C."/>
            <person name="Argimon S."/>
            <person name="Zhang W."/>
            <person name="Yang X."/>
            <person name="Jeffery I.B."/>
            <person name="Cooney J.C."/>
            <person name="Kagawa T.F."/>
            <person name="Liu W."/>
            <person name="Song Y."/>
            <person name="Salvetti E."/>
            <person name="Wrobel A."/>
            <person name="Rasinkangas P."/>
            <person name="Parkhill J."/>
            <person name="Rea M.C."/>
            <person name="O'Sullivan O."/>
            <person name="Ritari J."/>
            <person name="Douillard F.P."/>
            <person name="Paul Ross R."/>
            <person name="Yang R."/>
            <person name="Briner A.E."/>
            <person name="Felis G.E."/>
            <person name="de Vos W.M."/>
            <person name="Barrangou R."/>
            <person name="Klaenhammer T.R."/>
            <person name="Caufield P.W."/>
            <person name="Cui Y."/>
            <person name="Zhang H."/>
            <person name="O'Toole P.W."/>
        </authorList>
    </citation>
    <scope>NUCLEOTIDE SEQUENCE [LARGE SCALE GENOMIC DNA]</scope>
    <source>
        <strain evidence="2 3">DSM 24301</strain>
    </source>
</reference>
<protein>
    <recommendedName>
        <fullName evidence="1">Prenylated flavin chaperone LpdD-like domain-containing protein</fullName>
    </recommendedName>
</protein>
<sequence length="136" mass="14948">MQDNDNTFETSITREGYTMKAILERQSLDVLIQVIGGDVPHYGVVMTVDNTGQTEVIAMPSRPGHVHQEKVLINPVIKAIKPALQNNAIIVSGMHVNDITPAQMRAAVPMAKVLGERLADWLMAHPGHRTEVTFAQ</sequence>
<accession>A0A0R2N0R2</accession>
<feature type="domain" description="Prenylated flavin chaperone LpdD-like" evidence="1">
    <location>
        <begin position="14"/>
        <end position="122"/>
    </location>
</feature>
<dbReference type="RefSeq" id="WP_054777488.1">
    <property type="nucleotide sequence ID" value="NZ_BBBX01000014.1"/>
</dbReference>
<dbReference type="PATRIC" id="fig|1293598.4.peg.1948"/>
<dbReference type="STRING" id="1293598.IV56_GL001872"/>
<dbReference type="Pfam" id="PF21758">
    <property type="entry name" value="PAC_bac"/>
    <property type="match status" value="1"/>
</dbReference>
<comment type="caution">
    <text evidence="2">The sequence shown here is derived from an EMBL/GenBank/DDBJ whole genome shotgun (WGS) entry which is preliminary data.</text>
</comment>
<dbReference type="Proteomes" id="UP000050969">
    <property type="component" value="Unassembled WGS sequence"/>
</dbReference>
<dbReference type="AlphaFoldDB" id="A0A0R2N0R2"/>
<dbReference type="EMBL" id="JQCE01000006">
    <property type="protein sequence ID" value="KRO18075.1"/>
    <property type="molecule type" value="Genomic_DNA"/>
</dbReference>
<name>A0A0R2N0R2_9LACO</name>